<dbReference type="RefSeq" id="WP_274455603.1">
    <property type="nucleotide sequence ID" value="NZ_CP067097.1"/>
</dbReference>
<dbReference type="EMBL" id="JAUSTP010000029">
    <property type="protein sequence ID" value="MDQ0191021.1"/>
    <property type="molecule type" value="Genomic_DNA"/>
</dbReference>
<comment type="caution">
    <text evidence="2">The sequence shown here is derived from an EMBL/GenBank/DDBJ whole genome shotgun (WGS) entry which is preliminary data.</text>
</comment>
<organism evidence="2 3">
    <name type="scientific">Alicyclobacillus cycloheptanicus</name>
    <dbReference type="NCBI Taxonomy" id="1457"/>
    <lineage>
        <taxon>Bacteria</taxon>
        <taxon>Bacillati</taxon>
        <taxon>Bacillota</taxon>
        <taxon>Bacilli</taxon>
        <taxon>Bacillales</taxon>
        <taxon>Alicyclobacillaceae</taxon>
        <taxon>Alicyclobacillus</taxon>
    </lineage>
</organism>
<accession>A0ABT9XL37</accession>
<keyword evidence="3" id="KW-1185">Reference proteome</keyword>
<evidence type="ECO:0000256" key="1">
    <source>
        <dbReference type="SAM" id="Phobius"/>
    </source>
</evidence>
<evidence type="ECO:0000313" key="3">
    <source>
        <dbReference type="Proteomes" id="UP001232973"/>
    </source>
</evidence>
<keyword evidence="1" id="KW-1133">Transmembrane helix</keyword>
<gene>
    <name evidence="2" type="ORF">J2S03_002888</name>
</gene>
<keyword evidence="1" id="KW-0812">Transmembrane</keyword>
<protein>
    <submittedName>
        <fullName evidence="2">Uncharacterized protein</fullName>
    </submittedName>
</protein>
<sequence length="50" mass="5423">MAESFPEEAAVKNPLSKLVRVWKVAERISVSLSILLVLGTVGYLSVHALT</sequence>
<name>A0ABT9XL37_9BACL</name>
<proteinExistence type="predicted"/>
<feature type="transmembrane region" description="Helical" evidence="1">
    <location>
        <begin position="28"/>
        <end position="46"/>
    </location>
</feature>
<dbReference type="Proteomes" id="UP001232973">
    <property type="component" value="Unassembled WGS sequence"/>
</dbReference>
<keyword evidence="1" id="KW-0472">Membrane</keyword>
<reference evidence="2 3" key="1">
    <citation type="submission" date="2023-07" db="EMBL/GenBank/DDBJ databases">
        <title>Genomic Encyclopedia of Type Strains, Phase IV (KMG-IV): sequencing the most valuable type-strain genomes for metagenomic binning, comparative biology and taxonomic classification.</title>
        <authorList>
            <person name="Goeker M."/>
        </authorList>
    </citation>
    <scope>NUCLEOTIDE SEQUENCE [LARGE SCALE GENOMIC DNA]</scope>
    <source>
        <strain evidence="2 3">DSM 4006</strain>
    </source>
</reference>
<evidence type="ECO:0000313" key="2">
    <source>
        <dbReference type="EMBL" id="MDQ0191021.1"/>
    </source>
</evidence>